<dbReference type="CDD" id="cd01310">
    <property type="entry name" value="TatD_DNAse"/>
    <property type="match status" value="1"/>
</dbReference>
<keyword evidence="2 4" id="KW-0378">Hydrolase</keyword>
<protein>
    <submittedName>
        <fullName evidence="4">Hydrolase TatD</fullName>
    </submittedName>
</protein>
<dbReference type="Proteomes" id="UP000229030">
    <property type="component" value="Unassembled WGS sequence"/>
</dbReference>
<feature type="binding site" evidence="3">
    <location>
        <position position="8"/>
    </location>
    <ligand>
        <name>a divalent metal cation</name>
        <dbReference type="ChEBI" id="CHEBI:60240"/>
        <label>1</label>
    </ligand>
</feature>
<accession>A0A2M7DDB3</accession>
<dbReference type="InterPro" id="IPR032466">
    <property type="entry name" value="Metal_Hydrolase"/>
</dbReference>
<dbReference type="AlphaFoldDB" id="A0A2M7DDB3"/>
<dbReference type="PANTHER" id="PTHR46124:SF2">
    <property type="entry name" value="D-AMINOACYL-TRNA DEACYLASE"/>
    <property type="match status" value="1"/>
</dbReference>
<sequence length="250" mass="28233">MLIDTHAHLDGEQYDNDRDEVIKRALENGVDKIINVSFDLKSAKRAVELAQKYEHIFAAVGCHPKSREESGYVFNKSDFLEIAKRPKVVAIGECGLELKNSDDLISQQEIFQAQIDLAKQLGLPLIVHCRDGHQEVIEILAKAGNVKGAIHCFSGSWQTAQRYLSMNFYLSFNGIITYANDYDKVVKNIPLERLLLETDCPYLSPAPFRGQRNESVHVKYVAQRVAEIRGESIEKIAQVTTQNARDLFVL</sequence>
<evidence type="ECO:0000313" key="5">
    <source>
        <dbReference type="Proteomes" id="UP000229030"/>
    </source>
</evidence>
<dbReference type="PANTHER" id="PTHR46124">
    <property type="entry name" value="D-AMINOACYL-TRNA DEACYLASE"/>
    <property type="match status" value="1"/>
</dbReference>
<evidence type="ECO:0000313" key="4">
    <source>
        <dbReference type="EMBL" id="PIV46854.1"/>
    </source>
</evidence>
<dbReference type="PROSITE" id="PS01091">
    <property type="entry name" value="TATD_3"/>
    <property type="match status" value="1"/>
</dbReference>
<proteinExistence type="predicted"/>
<dbReference type="InterPro" id="IPR015991">
    <property type="entry name" value="TatD/YcfH-like"/>
</dbReference>
<dbReference type="EMBL" id="PETV01000081">
    <property type="protein sequence ID" value="PIV46854.1"/>
    <property type="molecule type" value="Genomic_DNA"/>
</dbReference>
<organism evidence="4 5">
    <name type="scientific">bacterium (Candidatus Gribaldobacteria) CG02_land_8_20_14_3_00_41_15</name>
    <dbReference type="NCBI Taxonomy" id="2014270"/>
    <lineage>
        <taxon>Bacteria</taxon>
        <taxon>Candidatus Gribaldobacteria</taxon>
    </lineage>
</organism>
<evidence type="ECO:0000256" key="2">
    <source>
        <dbReference type="ARBA" id="ARBA00022801"/>
    </source>
</evidence>
<feature type="binding site" evidence="3">
    <location>
        <position position="128"/>
    </location>
    <ligand>
        <name>a divalent metal cation</name>
        <dbReference type="ChEBI" id="CHEBI:60240"/>
        <label>2</label>
    </ligand>
</feature>
<comment type="caution">
    <text evidence="4">The sequence shown here is derived from an EMBL/GenBank/DDBJ whole genome shotgun (WGS) entry which is preliminary data.</text>
</comment>
<reference evidence="5" key="1">
    <citation type="submission" date="2017-09" db="EMBL/GenBank/DDBJ databases">
        <title>Depth-based differentiation of microbial function through sediment-hosted aquifers and enrichment of novel symbionts in the deep terrestrial subsurface.</title>
        <authorList>
            <person name="Probst A.J."/>
            <person name="Ladd B."/>
            <person name="Jarett J.K."/>
            <person name="Geller-Mcgrath D.E."/>
            <person name="Sieber C.M.K."/>
            <person name="Emerson J.B."/>
            <person name="Anantharaman K."/>
            <person name="Thomas B.C."/>
            <person name="Malmstrom R."/>
            <person name="Stieglmeier M."/>
            <person name="Klingl A."/>
            <person name="Woyke T."/>
            <person name="Ryan C.M."/>
            <person name="Banfield J.F."/>
        </authorList>
    </citation>
    <scope>NUCLEOTIDE SEQUENCE [LARGE SCALE GENOMIC DNA]</scope>
</reference>
<keyword evidence="1 3" id="KW-0479">Metal-binding</keyword>
<dbReference type="GO" id="GO:0004536">
    <property type="term" value="F:DNA nuclease activity"/>
    <property type="evidence" value="ECO:0007669"/>
    <property type="project" value="InterPro"/>
</dbReference>
<dbReference type="GO" id="GO:0016788">
    <property type="term" value="F:hydrolase activity, acting on ester bonds"/>
    <property type="evidence" value="ECO:0007669"/>
    <property type="project" value="InterPro"/>
</dbReference>
<dbReference type="PIRSF" id="PIRSF005902">
    <property type="entry name" value="DNase_TatD"/>
    <property type="match status" value="1"/>
</dbReference>
<evidence type="ECO:0000256" key="3">
    <source>
        <dbReference type="PIRSR" id="PIRSR005902-1"/>
    </source>
</evidence>
<feature type="binding site" evidence="3">
    <location>
        <position position="151"/>
    </location>
    <ligand>
        <name>a divalent metal cation</name>
        <dbReference type="ChEBI" id="CHEBI:60240"/>
        <label>2</label>
    </ligand>
</feature>
<dbReference type="NCBIfam" id="TIGR00010">
    <property type="entry name" value="YchF/TatD family DNA exonuclease"/>
    <property type="match status" value="1"/>
</dbReference>
<gene>
    <name evidence="4" type="ORF">COS21_03080</name>
</gene>
<feature type="binding site" evidence="3">
    <location>
        <position position="93"/>
    </location>
    <ligand>
        <name>a divalent metal cation</name>
        <dbReference type="ChEBI" id="CHEBI:60240"/>
        <label>1</label>
    </ligand>
</feature>
<dbReference type="SUPFAM" id="SSF51556">
    <property type="entry name" value="Metallo-dependent hydrolases"/>
    <property type="match status" value="1"/>
</dbReference>
<dbReference type="FunFam" id="3.20.20.140:FF:000005">
    <property type="entry name" value="TatD family hydrolase"/>
    <property type="match status" value="1"/>
</dbReference>
<feature type="binding site" evidence="3">
    <location>
        <position position="6"/>
    </location>
    <ligand>
        <name>a divalent metal cation</name>
        <dbReference type="ChEBI" id="CHEBI:60240"/>
        <label>1</label>
    </ligand>
</feature>
<dbReference type="GO" id="GO:0005829">
    <property type="term" value="C:cytosol"/>
    <property type="evidence" value="ECO:0007669"/>
    <property type="project" value="TreeGrafter"/>
</dbReference>
<evidence type="ECO:0000256" key="1">
    <source>
        <dbReference type="ARBA" id="ARBA00022723"/>
    </source>
</evidence>
<dbReference type="InterPro" id="IPR018228">
    <property type="entry name" value="DNase_TatD-rel_CS"/>
</dbReference>
<feature type="binding site" evidence="3">
    <location>
        <position position="199"/>
    </location>
    <ligand>
        <name>a divalent metal cation</name>
        <dbReference type="ChEBI" id="CHEBI:60240"/>
        <label>1</label>
    </ligand>
</feature>
<dbReference type="Pfam" id="PF01026">
    <property type="entry name" value="TatD_DNase"/>
    <property type="match status" value="1"/>
</dbReference>
<dbReference type="PROSITE" id="PS01137">
    <property type="entry name" value="TATD_1"/>
    <property type="match status" value="1"/>
</dbReference>
<dbReference type="Gene3D" id="3.20.20.140">
    <property type="entry name" value="Metal-dependent hydrolases"/>
    <property type="match status" value="1"/>
</dbReference>
<dbReference type="GO" id="GO:0046872">
    <property type="term" value="F:metal ion binding"/>
    <property type="evidence" value="ECO:0007669"/>
    <property type="project" value="UniProtKB-KW"/>
</dbReference>
<dbReference type="InterPro" id="IPR001130">
    <property type="entry name" value="TatD-like"/>
</dbReference>
<name>A0A2M7DDB3_9BACT</name>